<keyword evidence="3" id="KW-1185">Reference proteome</keyword>
<proteinExistence type="predicted"/>
<evidence type="ECO:0000313" key="2">
    <source>
        <dbReference type="EMBL" id="TKA66295.1"/>
    </source>
</evidence>
<protein>
    <submittedName>
        <fullName evidence="2">Uncharacterized protein</fullName>
    </submittedName>
</protein>
<comment type="caution">
    <text evidence="2">The sequence shown here is derived from an EMBL/GenBank/DDBJ whole genome shotgun (WGS) entry which is preliminary data.</text>
</comment>
<gene>
    <name evidence="2" type="ORF">B0A55_10891</name>
</gene>
<keyword evidence="1" id="KW-0732">Signal</keyword>
<feature type="chain" id="PRO_5020438190" evidence="1">
    <location>
        <begin position="17"/>
        <end position="207"/>
    </location>
</feature>
<name>A0A4U0WWW7_9PEZI</name>
<feature type="signal peptide" evidence="1">
    <location>
        <begin position="1"/>
        <end position="16"/>
    </location>
</feature>
<sequence>MLNLISLALLLPTALALPFNWSFFKGNPHEQPAPQFDVPHRHQHWTYTLTATSEAAFPTALTGYAYAASTGTGTGTAVVEPTATGYNKRDLAERHFPHSFPTAFPTAANAFPTPGTSYPTAYPSRTPAHDHHHDEHHEELEHVVGTGKRLFDGPRRHPVGGLGSFHWTVSSATETSALVAPTAAAASASSGYAVPTGTAAGVPTYGL</sequence>
<accession>A0A4U0WWW7</accession>
<dbReference type="Proteomes" id="UP000309340">
    <property type="component" value="Unassembled WGS sequence"/>
</dbReference>
<organism evidence="2 3">
    <name type="scientific">Friedmanniomyces simplex</name>
    <dbReference type="NCBI Taxonomy" id="329884"/>
    <lineage>
        <taxon>Eukaryota</taxon>
        <taxon>Fungi</taxon>
        <taxon>Dikarya</taxon>
        <taxon>Ascomycota</taxon>
        <taxon>Pezizomycotina</taxon>
        <taxon>Dothideomycetes</taxon>
        <taxon>Dothideomycetidae</taxon>
        <taxon>Mycosphaerellales</taxon>
        <taxon>Teratosphaeriaceae</taxon>
        <taxon>Friedmanniomyces</taxon>
    </lineage>
</organism>
<evidence type="ECO:0000256" key="1">
    <source>
        <dbReference type="SAM" id="SignalP"/>
    </source>
</evidence>
<reference evidence="2 3" key="1">
    <citation type="submission" date="2017-03" db="EMBL/GenBank/DDBJ databases">
        <title>Genomes of endolithic fungi from Antarctica.</title>
        <authorList>
            <person name="Coleine C."/>
            <person name="Masonjones S."/>
            <person name="Stajich J.E."/>
        </authorList>
    </citation>
    <scope>NUCLEOTIDE SEQUENCE [LARGE SCALE GENOMIC DNA]</scope>
    <source>
        <strain evidence="2 3">CCFEE 5184</strain>
    </source>
</reference>
<evidence type="ECO:0000313" key="3">
    <source>
        <dbReference type="Proteomes" id="UP000309340"/>
    </source>
</evidence>
<dbReference type="EMBL" id="NAJQ01000656">
    <property type="protein sequence ID" value="TKA66295.1"/>
    <property type="molecule type" value="Genomic_DNA"/>
</dbReference>
<dbReference type="AlphaFoldDB" id="A0A4U0WWW7"/>